<dbReference type="AlphaFoldDB" id="A0AAN6XIR9"/>
<organism evidence="9 10">
    <name type="scientific">Triangularia verruculosa</name>
    <dbReference type="NCBI Taxonomy" id="2587418"/>
    <lineage>
        <taxon>Eukaryota</taxon>
        <taxon>Fungi</taxon>
        <taxon>Dikarya</taxon>
        <taxon>Ascomycota</taxon>
        <taxon>Pezizomycotina</taxon>
        <taxon>Sordariomycetes</taxon>
        <taxon>Sordariomycetidae</taxon>
        <taxon>Sordariales</taxon>
        <taxon>Podosporaceae</taxon>
        <taxon>Triangularia</taxon>
    </lineage>
</organism>
<reference evidence="9" key="1">
    <citation type="journal article" date="2023" name="Mol. Phylogenet. Evol.">
        <title>Genome-scale phylogeny and comparative genomics of the fungal order Sordariales.</title>
        <authorList>
            <person name="Hensen N."/>
            <person name="Bonometti L."/>
            <person name="Westerberg I."/>
            <person name="Brannstrom I.O."/>
            <person name="Guillou S."/>
            <person name="Cros-Aarteil S."/>
            <person name="Calhoun S."/>
            <person name="Haridas S."/>
            <person name="Kuo A."/>
            <person name="Mondo S."/>
            <person name="Pangilinan J."/>
            <person name="Riley R."/>
            <person name="LaButti K."/>
            <person name="Andreopoulos B."/>
            <person name="Lipzen A."/>
            <person name="Chen C."/>
            <person name="Yan M."/>
            <person name="Daum C."/>
            <person name="Ng V."/>
            <person name="Clum A."/>
            <person name="Steindorff A."/>
            <person name="Ohm R.A."/>
            <person name="Martin F."/>
            <person name="Silar P."/>
            <person name="Natvig D.O."/>
            <person name="Lalanne C."/>
            <person name="Gautier V."/>
            <person name="Ament-Velasquez S.L."/>
            <person name="Kruys A."/>
            <person name="Hutchinson M.I."/>
            <person name="Powell A.J."/>
            <person name="Barry K."/>
            <person name="Miller A.N."/>
            <person name="Grigoriev I.V."/>
            <person name="Debuchy R."/>
            <person name="Gladieux P."/>
            <person name="Hiltunen Thoren M."/>
            <person name="Johannesson H."/>
        </authorList>
    </citation>
    <scope>NUCLEOTIDE SEQUENCE</scope>
    <source>
        <strain evidence="9">CBS 315.58</strain>
    </source>
</reference>
<feature type="transmembrane region" description="Helical" evidence="7">
    <location>
        <begin position="214"/>
        <end position="232"/>
    </location>
</feature>
<feature type="domain" description="Rhodopsin" evidence="8">
    <location>
        <begin position="41"/>
        <end position="279"/>
    </location>
</feature>
<evidence type="ECO:0000256" key="6">
    <source>
        <dbReference type="SAM" id="MobiDB-lite"/>
    </source>
</evidence>
<feature type="transmembrane region" description="Helical" evidence="7">
    <location>
        <begin position="136"/>
        <end position="162"/>
    </location>
</feature>
<evidence type="ECO:0000256" key="5">
    <source>
        <dbReference type="ARBA" id="ARBA00038359"/>
    </source>
</evidence>
<gene>
    <name evidence="9" type="ORF">QBC40DRAFT_331133</name>
</gene>
<protein>
    <submittedName>
        <fullName evidence="9">Integral membrane protein</fullName>
    </submittedName>
</protein>
<evidence type="ECO:0000259" key="8">
    <source>
        <dbReference type="Pfam" id="PF20684"/>
    </source>
</evidence>
<sequence length="413" mass="45021">MDNIPDSLSNLPPEIVAYDIGPHMVRAMIAMTALTVFVVLLRMGVRWRATSGLRLGVDDWLMFAAALFLIAFAVTACLSVYRGGVGRYTAVNMIIDLQLLANALFYFCFTLLLALKLSILAMYLRIFPTRFMKLGVYVTTAFVGAWYITAIFVTIFQCILVQKAYMPYMTGGYCVDNINWLLGSSIPNIIQDIMILFLPVHEIWKLHLPRPQKIGISAVFLLGVATIIVACIRVRELVRNIVTGEDISKALVLGWILTGIEPAVGMITGSLPTLTPLLRLVFGTAFGIRHSKNQGKTPGRDIETIGGSNRKESKGFASYGSGHRRPLIGGHQDSVVLGTVSNDEEKGTEAGLGNQIAISTRSSASPGFAEIPLSSIAVQRDFRWSAETVTPPDGPCHTATAKQTLATTNITPR</sequence>
<dbReference type="EMBL" id="MU863944">
    <property type="protein sequence ID" value="KAK4198522.1"/>
    <property type="molecule type" value="Genomic_DNA"/>
</dbReference>
<evidence type="ECO:0000256" key="3">
    <source>
        <dbReference type="ARBA" id="ARBA00022989"/>
    </source>
</evidence>
<evidence type="ECO:0000256" key="7">
    <source>
        <dbReference type="SAM" id="Phobius"/>
    </source>
</evidence>
<evidence type="ECO:0000313" key="10">
    <source>
        <dbReference type="Proteomes" id="UP001303160"/>
    </source>
</evidence>
<dbReference type="Pfam" id="PF20684">
    <property type="entry name" value="Fung_rhodopsin"/>
    <property type="match status" value="1"/>
</dbReference>
<name>A0AAN6XIR9_9PEZI</name>
<evidence type="ECO:0000256" key="2">
    <source>
        <dbReference type="ARBA" id="ARBA00022692"/>
    </source>
</evidence>
<dbReference type="InterPro" id="IPR052337">
    <property type="entry name" value="SAT4-like"/>
</dbReference>
<feature type="compositionally biased region" description="Basic and acidic residues" evidence="6">
    <location>
        <begin position="298"/>
        <end position="314"/>
    </location>
</feature>
<evidence type="ECO:0000313" key="9">
    <source>
        <dbReference type="EMBL" id="KAK4198522.1"/>
    </source>
</evidence>
<keyword evidence="3 7" id="KW-1133">Transmembrane helix</keyword>
<proteinExistence type="inferred from homology"/>
<dbReference type="InterPro" id="IPR049326">
    <property type="entry name" value="Rhodopsin_dom_fungi"/>
</dbReference>
<feature type="transmembrane region" description="Helical" evidence="7">
    <location>
        <begin position="61"/>
        <end position="83"/>
    </location>
</feature>
<comment type="subcellular location">
    <subcellularLocation>
        <location evidence="1">Membrane</location>
        <topology evidence="1">Multi-pass membrane protein</topology>
    </subcellularLocation>
</comment>
<comment type="similarity">
    <text evidence="5">Belongs to the SAT4 family.</text>
</comment>
<dbReference type="PANTHER" id="PTHR33048">
    <property type="entry name" value="PTH11-LIKE INTEGRAL MEMBRANE PROTEIN (AFU_ORTHOLOGUE AFUA_5G11245)"/>
    <property type="match status" value="1"/>
</dbReference>
<feature type="transmembrane region" description="Helical" evidence="7">
    <location>
        <begin position="103"/>
        <end position="124"/>
    </location>
</feature>
<dbReference type="GO" id="GO:0016020">
    <property type="term" value="C:membrane"/>
    <property type="evidence" value="ECO:0007669"/>
    <property type="project" value="UniProtKB-SubCell"/>
</dbReference>
<evidence type="ECO:0000256" key="1">
    <source>
        <dbReference type="ARBA" id="ARBA00004141"/>
    </source>
</evidence>
<feature type="transmembrane region" description="Helical" evidence="7">
    <location>
        <begin position="20"/>
        <end position="41"/>
    </location>
</feature>
<reference evidence="9" key="2">
    <citation type="submission" date="2023-05" db="EMBL/GenBank/DDBJ databases">
        <authorList>
            <consortium name="Lawrence Berkeley National Laboratory"/>
            <person name="Steindorff A."/>
            <person name="Hensen N."/>
            <person name="Bonometti L."/>
            <person name="Westerberg I."/>
            <person name="Brannstrom I.O."/>
            <person name="Guillou S."/>
            <person name="Cros-Aarteil S."/>
            <person name="Calhoun S."/>
            <person name="Haridas S."/>
            <person name="Kuo A."/>
            <person name="Mondo S."/>
            <person name="Pangilinan J."/>
            <person name="Riley R."/>
            <person name="Labutti K."/>
            <person name="Andreopoulos B."/>
            <person name="Lipzen A."/>
            <person name="Chen C."/>
            <person name="Yanf M."/>
            <person name="Daum C."/>
            <person name="Ng V."/>
            <person name="Clum A."/>
            <person name="Ohm R."/>
            <person name="Martin F."/>
            <person name="Silar P."/>
            <person name="Natvig D."/>
            <person name="Lalanne C."/>
            <person name="Gautier V."/>
            <person name="Ament-Velasquez S.L."/>
            <person name="Kruys A."/>
            <person name="Hutchinson M.I."/>
            <person name="Powell A.J."/>
            <person name="Barry K."/>
            <person name="Miller A.N."/>
            <person name="Grigoriev I.V."/>
            <person name="Debuchy R."/>
            <person name="Gladieux P."/>
            <person name="Thoren M.H."/>
            <person name="Johannesson H."/>
        </authorList>
    </citation>
    <scope>NUCLEOTIDE SEQUENCE</scope>
    <source>
        <strain evidence="9">CBS 315.58</strain>
    </source>
</reference>
<dbReference type="Proteomes" id="UP001303160">
    <property type="component" value="Unassembled WGS sequence"/>
</dbReference>
<comment type="caution">
    <text evidence="9">The sequence shown here is derived from an EMBL/GenBank/DDBJ whole genome shotgun (WGS) entry which is preliminary data.</text>
</comment>
<keyword evidence="4 7" id="KW-0472">Membrane</keyword>
<dbReference type="PANTHER" id="PTHR33048:SF47">
    <property type="entry name" value="INTEGRAL MEMBRANE PROTEIN-RELATED"/>
    <property type="match status" value="1"/>
</dbReference>
<keyword evidence="2 7" id="KW-0812">Transmembrane</keyword>
<feature type="region of interest" description="Disordered" evidence="6">
    <location>
        <begin position="293"/>
        <end position="320"/>
    </location>
</feature>
<evidence type="ECO:0000256" key="4">
    <source>
        <dbReference type="ARBA" id="ARBA00023136"/>
    </source>
</evidence>
<keyword evidence="10" id="KW-1185">Reference proteome</keyword>
<accession>A0AAN6XIR9</accession>